<accession>A0ABT5W9A6</accession>
<proteinExistence type="predicted"/>
<dbReference type="Gene3D" id="3.40.630.10">
    <property type="entry name" value="Zn peptidases"/>
    <property type="match status" value="1"/>
</dbReference>
<dbReference type="InterPro" id="IPR051464">
    <property type="entry name" value="Peptidase_M42_aminopept"/>
</dbReference>
<name>A0ABT5W9A6_9GAMM</name>
<sequence>MPSDDFIDLLKLLVRQPSVVGAEHSFFRVLQRELEERGAKVTWYEGLLVAQGSDPFSTMFSAHIDRHGLVCTGPNEFQYAAFVSANRTDLLNNSVSEELMSKVTGRFNHEEVYAYEPWSGVYRGKGVIKKSYVCEFRNNLIFEIDGLEGVVAGTPIAFKDQLHLVNNRLEGQLDNVISAAALVHLFDHGFKGTAFFTAQEEAGKSWRYLLEWFRRFGGSTNRLFVVDTSPFPNIEAANKQRLVLREKDANATFNHDSTKLLEALCEKNNISYLYKNRYVEEENTKRAEQGLSPSSLGSTELGRIIAASNGLVDGTTIQIPTIGYHTMHESASVESVDAFIDMLKVVSNI</sequence>
<dbReference type="SUPFAM" id="SSF53187">
    <property type="entry name" value="Zn-dependent exopeptidases"/>
    <property type="match status" value="1"/>
</dbReference>
<dbReference type="PANTHER" id="PTHR32481:SF0">
    <property type="entry name" value="AMINOPEPTIDASE YPDE-RELATED"/>
    <property type="match status" value="1"/>
</dbReference>
<dbReference type="Proteomes" id="UP001139522">
    <property type="component" value="Unassembled WGS sequence"/>
</dbReference>
<dbReference type="EMBL" id="JAMZEG020000001">
    <property type="protein sequence ID" value="MDE8601398.1"/>
    <property type="molecule type" value="Genomic_DNA"/>
</dbReference>
<gene>
    <name evidence="1" type="ORF">M3I01_000445</name>
</gene>
<keyword evidence="2" id="KW-1185">Reference proteome</keyword>
<dbReference type="PANTHER" id="PTHR32481">
    <property type="entry name" value="AMINOPEPTIDASE"/>
    <property type="match status" value="1"/>
</dbReference>
<organism evidence="1 2">
    <name type="scientific">Marinomonas maritima</name>
    <dbReference type="NCBI Taxonomy" id="2940935"/>
    <lineage>
        <taxon>Bacteria</taxon>
        <taxon>Pseudomonadati</taxon>
        <taxon>Pseudomonadota</taxon>
        <taxon>Gammaproteobacteria</taxon>
        <taxon>Oceanospirillales</taxon>
        <taxon>Oceanospirillaceae</taxon>
        <taxon>Marinomonas</taxon>
    </lineage>
</organism>
<evidence type="ECO:0000313" key="2">
    <source>
        <dbReference type="Proteomes" id="UP001139522"/>
    </source>
</evidence>
<reference evidence="1" key="1">
    <citation type="submission" date="2023-01" db="EMBL/GenBank/DDBJ databases">
        <title>Psychroserpens sp. MSW6 and Marinomonas sp. RSW2, isolated from seawater.</title>
        <authorList>
            <person name="Kristyanto S."/>
            <person name="Jung J."/>
            <person name="Kim J.M."/>
            <person name="Jeon C.O."/>
        </authorList>
    </citation>
    <scope>NUCLEOTIDE SEQUENCE</scope>
    <source>
        <strain evidence="1">RSW2</strain>
    </source>
</reference>
<comment type="caution">
    <text evidence="1">The sequence shown here is derived from an EMBL/GenBank/DDBJ whole genome shotgun (WGS) entry which is preliminary data.</text>
</comment>
<dbReference type="RefSeq" id="WP_255893564.1">
    <property type="nucleotide sequence ID" value="NZ_JAMZEG020000001.1"/>
</dbReference>
<protein>
    <submittedName>
        <fullName evidence="1">Peptidase M42</fullName>
    </submittedName>
</protein>
<evidence type="ECO:0000313" key="1">
    <source>
        <dbReference type="EMBL" id="MDE8601398.1"/>
    </source>
</evidence>